<feature type="repeat" description="TPR" evidence="5">
    <location>
        <begin position="691"/>
        <end position="724"/>
    </location>
</feature>
<feature type="region of interest" description="Disordered" evidence="7">
    <location>
        <begin position="223"/>
        <end position="244"/>
    </location>
</feature>
<evidence type="ECO:0000313" key="10">
    <source>
        <dbReference type="EMBL" id="REG27127.1"/>
    </source>
</evidence>
<keyword evidence="9" id="KW-0418">Kinase</keyword>
<dbReference type="SMART" id="SM00028">
    <property type="entry name" value="TPR"/>
    <property type="match status" value="9"/>
</dbReference>
<dbReference type="Pfam" id="PF13424">
    <property type="entry name" value="TPR_12"/>
    <property type="match status" value="3"/>
</dbReference>
<feature type="repeat" description="TPR" evidence="5">
    <location>
        <begin position="901"/>
        <end position="934"/>
    </location>
</feature>
<keyword evidence="12" id="KW-1185">Reference proteome</keyword>
<feature type="region of interest" description="Disordered" evidence="7">
    <location>
        <begin position="291"/>
        <end position="316"/>
    </location>
</feature>
<feature type="binding site" evidence="6">
    <location>
        <position position="100"/>
    </location>
    <ligand>
        <name>ATP</name>
        <dbReference type="ChEBI" id="CHEBI:30616"/>
    </ligand>
</feature>
<protein>
    <submittedName>
        <fullName evidence="10">Serine/threonine protein kinase</fullName>
    </submittedName>
    <submittedName>
        <fullName evidence="9">Serine/threonine-protein kinase pkn3</fullName>
    </submittedName>
</protein>
<dbReference type="InterPro" id="IPR011009">
    <property type="entry name" value="Kinase-like_dom_sf"/>
</dbReference>
<evidence type="ECO:0000256" key="3">
    <source>
        <dbReference type="ARBA" id="ARBA00022803"/>
    </source>
</evidence>
<reference evidence="10 12" key="2">
    <citation type="submission" date="2018-08" db="EMBL/GenBank/DDBJ databases">
        <title>Genomic Encyclopedia of Archaeal and Bacterial Type Strains, Phase II (KMG-II): from individual species to whole genera.</title>
        <authorList>
            <person name="Goeker M."/>
        </authorList>
    </citation>
    <scope>NUCLEOTIDE SEQUENCE [LARGE SCALE GENOMIC DNA]</scope>
    <source>
        <strain evidence="10 12">DSM 2261</strain>
    </source>
</reference>
<dbReference type="PANTHER" id="PTHR45641">
    <property type="entry name" value="TETRATRICOPEPTIDE REPEAT PROTEIN (AFU_ORTHOLOGUE AFUA_6G03870)"/>
    <property type="match status" value="1"/>
</dbReference>
<name>A0AAC8QES3_9BACT</name>
<proteinExistence type="predicted"/>
<dbReference type="SUPFAM" id="SSF56112">
    <property type="entry name" value="Protein kinase-like (PK-like)"/>
    <property type="match status" value="1"/>
</dbReference>
<dbReference type="EMBL" id="CP011509">
    <property type="protein sequence ID" value="AKJ06119.1"/>
    <property type="molecule type" value="Genomic_DNA"/>
</dbReference>
<keyword evidence="3 5" id="KW-0802">TPR repeat</keyword>
<dbReference type="Gene3D" id="3.30.200.20">
    <property type="entry name" value="Phosphorylase Kinase, domain 1"/>
    <property type="match status" value="1"/>
</dbReference>
<dbReference type="GO" id="GO:0004674">
    <property type="term" value="F:protein serine/threonine kinase activity"/>
    <property type="evidence" value="ECO:0007669"/>
    <property type="project" value="UniProtKB-KW"/>
</dbReference>
<reference evidence="9 11" key="1">
    <citation type="submission" date="2015-05" db="EMBL/GenBank/DDBJ databases">
        <title>Genome assembly of Archangium gephyra DSM 2261.</title>
        <authorList>
            <person name="Sharma G."/>
            <person name="Subramanian S."/>
        </authorList>
    </citation>
    <scope>NUCLEOTIDE SEQUENCE [LARGE SCALE GENOMIC DNA]</scope>
    <source>
        <strain evidence="9 11">DSM 2261</strain>
    </source>
</reference>
<keyword evidence="2 6" id="KW-0547">Nucleotide-binding</keyword>
<dbReference type="EMBL" id="QUMU01000010">
    <property type="protein sequence ID" value="REG27127.1"/>
    <property type="molecule type" value="Genomic_DNA"/>
</dbReference>
<evidence type="ECO:0000256" key="6">
    <source>
        <dbReference type="PROSITE-ProRule" id="PRU10141"/>
    </source>
</evidence>
<evidence type="ECO:0000256" key="5">
    <source>
        <dbReference type="PROSITE-ProRule" id="PRU00339"/>
    </source>
</evidence>
<dbReference type="PROSITE" id="PS50011">
    <property type="entry name" value="PROTEIN_KINASE_DOM"/>
    <property type="match status" value="1"/>
</dbReference>
<dbReference type="InterPro" id="IPR008271">
    <property type="entry name" value="Ser/Thr_kinase_AS"/>
</dbReference>
<dbReference type="KEGG" id="age:AA314_07745"/>
<dbReference type="Pfam" id="PF13374">
    <property type="entry name" value="TPR_10"/>
    <property type="match status" value="1"/>
</dbReference>
<sequence length="1060" mass="113945">MTPCPDENELLEWEQGRLSADAVAGLEAHLDGCAACCAVAAGLRGGVALSGEELEPLTPLTPGPGAHVGRYVLLRRVGEGGMGVVFAAYDPDLDREVALKLLKPGAVADAEARGRLVREAQALARLSHPNVVIVHDVGQDGDTVFLAMELVRGRTLRHWLEEAPRTWREVLSRFLLAGQGLAAAHAVGLVHRDFKPDNVLLGEDGQVRVTDFGLARAVLAPLAPPQPGAGESPTRQAPLPGSDTLTGVRLGTPAYMSPEQWRGLHADARSDQFSFCVALYEALFGQRPFAGETPGERAQALSEGRVTPPPRGSRVPGAVRNAVLRGLAAEPDARHPSLKVLLARLECGSRAHQWRWAAAALATGVAASAAVGFGLAWGDAAQACTGFEARLEGTWDAARRARLEQRFRQGAMPGRGDAFESTARTLDAYAQALVAQERQSCEDTRVRRAQSEQLMDLRAACLDGRRQALHDLVTLLEGGEREALTRAPEAARQLPSLAACADRDTLARVDPLPEAPEARRRLAALRRELDGLRVQGAAGFHTRALPRLEEVVTALRGLGHRPTLAEALLVLGELRGTAGSFAEAREVLEEAVRVAQAGHDDETAARAWNRLLFTEVEGMGLVKEAQRTARMAEAALERLGPEASLEVAAELHRVRGSLGYRQGEYARALADASEALALLERARGPQDVALAEVLTGMGMALNAQGRYAEAERQYTRALALMEAVYGREHPRRAEYLNNLATALRLEGKVAEAVARYGEALDLAERLLGAEHSNTSIIRMNLGDALSRQGQLAQALPHYERALASLRKGGEGERLRVATVLLSLGNARGDLGQLARAEAAYREALAIQEAHLGPRHPDVALSRNNLGSVAMDAGHLEDARAHFEAARELWAASLGPGHPKVASALYNLGHVELRLGRMRPALTYLRQSLELRERALGAEHPRVVQTLGMLGDALLEGGQPREAREMLERAVALSSRVELPPHDVGRARFALARVLWRSHEERPRALSLAREAQAAYARSAPFYAYRAQEVHSWLSAHEPSCAGVPCLISARVGGPAGGGGP</sequence>
<feature type="domain" description="Protein kinase" evidence="8">
    <location>
        <begin position="71"/>
        <end position="355"/>
    </location>
</feature>
<dbReference type="InterPro" id="IPR000719">
    <property type="entry name" value="Prot_kinase_dom"/>
</dbReference>
<dbReference type="GO" id="GO:0005524">
    <property type="term" value="F:ATP binding"/>
    <property type="evidence" value="ECO:0007669"/>
    <property type="project" value="UniProtKB-UniRule"/>
</dbReference>
<evidence type="ECO:0000313" key="12">
    <source>
        <dbReference type="Proteomes" id="UP000256345"/>
    </source>
</evidence>
<dbReference type="RefSeq" id="WP_053067037.1">
    <property type="nucleotide sequence ID" value="NZ_CP011509.1"/>
</dbReference>
<evidence type="ECO:0000256" key="2">
    <source>
        <dbReference type="ARBA" id="ARBA00022741"/>
    </source>
</evidence>
<dbReference type="InterPro" id="IPR019734">
    <property type="entry name" value="TPR_rpt"/>
</dbReference>
<evidence type="ECO:0000256" key="1">
    <source>
        <dbReference type="ARBA" id="ARBA00022737"/>
    </source>
</evidence>
<dbReference type="Gene3D" id="1.25.40.10">
    <property type="entry name" value="Tetratricopeptide repeat domain"/>
    <property type="match status" value="2"/>
</dbReference>
<keyword evidence="9" id="KW-0808">Transferase</keyword>
<dbReference type="Pfam" id="PF00069">
    <property type="entry name" value="Pkinase"/>
    <property type="match status" value="1"/>
</dbReference>
<dbReference type="Pfam" id="PF13432">
    <property type="entry name" value="TPR_16"/>
    <property type="match status" value="1"/>
</dbReference>
<evidence type="ECO:0000256" key="7">
    <source>
        <dbReference type="SAM" id="MobiDB-lite"/>
    </source>
</evidence>
<dbReference type="PROSITE" id="PS50005">
    <property type="entry name" value="TPR"/>
    <property type="match status" value="3"/>
</dbReference>
<accession>A0AAC8QES3</accession>
<dbReference type="Proteomes" id="UP000035579">
    <property type="component" value="Chromosome"/>
</dbReference>
<evidence type="ECO:0000313" key="9">
    <source>
        <dbReference type="EMBL" id="AKJ06119.1"/>
    </source>
</evidence>
<dbReference type="PANTHER" id="PTHR45641:SF19">
    <property type="entry name" value="NEPHROCYSTIN-3"/>
    <property type="match status" value="1"/>
</dbReference>
<dbReference type="SUPFAM" id="SSF48452">
    <property type="entry name" value="TPR-like"/>
    <property type="match status" value="2"/>
</dbReference>
<dbReference type="Proteomes" id="UP000256345">
    <property type="component" value="Unassembled WGS sequence"/>
</dbReference>
<dbReference type="PROSITE" id="PS00108">
    <property type="entry name" value="PROTEIN_KINASE_ST"/>
    <property type="match status" value="1"/>
</dbReference>
<dbReference type="InterPro" id="IPR011990">
    <property type="entry name" value="TPR-like_helical_dom_sf"/>
</dbReference>
<dbReference type="Gene3D" id="1.10.510.10">
    <property type="entry name" value="Transferase(Phosphotransferase) domain 1"/>
    <property type="match status" value="1"/>
</dbReference>
<organism evidence="9 11">
    <name type="scientific">Archangium gephyra</name>
    <dbReference type="NCBI Taxonomy" id="48"/>
    <lineage>
        <taxon>Bacteria</taxon>
        <taxon>Pseudomonadati</taxon>
        <taxon>Myxococcota</taxon>
        <taxon>Myxococcia</taxon>
        <taxon>Myxococcales</taxon>
        <taxon>Cystobacterineae</taxon>
        <taxon>Archangiaceae</taxon>
        <taxon>Archangium</taxon>
    </lineage>
</organism>
<gene>
    <name evidence="9" type="ORF">AA314_07745</name>
    <name evidence="10" type="ORF">ATI61_110134</name>
</gene>
<dbReference type="PROSITE" id="PS00107">
    <property type="entry name" value="PROTEIN_KINASE_ATP"/>
    <property type="match status" value="1"/>
</dbReference>
<evidence type="ECO:0000313" key="11">
    <source>
        <dbReference type="Proteomes" id="UP000035579"/>
    </source>
</evidence>
<evidence type="ECO:0000256" key="4">
    <source>
        <dbReference type="ARBA" id="ARBA00022840"/>
    </source>
</evidence>
<dbReference type="InterPro" id="IPR017441">
    <property type="entry name" value="Protein_kinase_ATP_BS"/>
</dbReference>
<evidence type="ECO:0000259" key="8">
    <source>
        <dbReference type="PROSITE" id="PS50011"/>
    </source>
</evidence>
<keyword evidence="10" id="KW-0723">Serine/threonine-protein kinase</keyword>
<dbReference type="CDD" id="cd14014">
    <property type="entry name" value="STKc_PknB_like"/>
    <property type="match status" value="1"/>
</dbReference>
<feature type="repeat" description="TPR" evidence="5">
    <location>
        <begin position="817"/>
        <end position="850"/>
    </location>
</feature>
<keyword evidence="1" id="KW-0677">Repeat</keyword>
<dbReference type="AlphaFoldDB" id="A0AAC8QES3"/>
<keyword evidence="4 6" id="KW-0067">ATP-binding</keyword>